<dbReference type="SUPFAM" id="SSF54236">
    <property type="entry name" value="Ubiquitin-like"/>
    <property type="match status" value="1"/>
</dbReference>
<accession>A0A3L6FZ48</accession>
<evidence type="ECO:0000313" key="1">
    <source>
        <dbReference type="EMBL" id="PWZ40212.1"/>
    </source>
</evidence>
<sequence length="88" mass="9578">MQIFVNAITGTITLDAKSSDTIANIKAVVQDREGAMRAFTQVQKLPQEEVWPQQRAEVKEEVVSRCMIGDSHSLVINSLALATFASGS</sequence>
<dbReference type="InterPro" id="IPR029071">
    <property type="entry name" value="Ubiquitin-like_domsf"/>
</dbReference>
<dbReference type="EMBL" id="NCVQ01000003">
    <property type="protein sequence ID" value="PWZ40212.1"/>
    <property type="molecule type" value="Genomic_DNA"/>
</dbReference>
<dbReference type="Proteomes" id="UP000251960">
    <property type="component" value="Chromosome 2"/>
</dbReference>
<dbReference type="AlphaFoldDB" id="A0A3L6FZ48"/>
<organism evidence="1">
    <name type="scientific">Zea mays</name>
    <name type="common">Maize</name>
    <dbReference type="NCBI Taxonomy" id="4577"/>
    <lineage>
        <taxon>Eukaryota</taxon>
        <taxon>Viridiplantae</taxon>
        <taxon>Streptophyta</taxon>
        <taxon>Embryophyta</taxon>
        <taxon>Tracheophyta</taxon>
        <taxon>Spermatophyta</taxon>
        <taxon>Magnoliopsida</taxon>
        <taxon>Liliopsida</taxon>
        <taxon>Poales</taxon>
        <taxon>Poaceae</taxon>
        <taxon>PACMAD clade</taxon>
        <taxon>Panicoideae</taxon>
        <taxon>Andropogonodae</taxon>
        <taxon>Andropogoneae</taxon>
        <taxon>Tripsacinae</taxon>
        <taxon>Zea</taxon>
    </lineage>
</organism>
<protein>
    <recommendedName>
        <fullName evidence="2">Ubiquitin-like domain-containing protein</fullName>
    </recommendedName>
</protein>
<dbReference type="Gene3D" id="3.10.20.90">
    <property type="entry name" value="Phosphatidylinositol 3-kinase Catalytic Subunit, Chain A, domain 1"/>
    <property type="match status" value="1"/>
</dbReference>
<gene>
    <name evidence="1" type="ORF">Zm00014a_042401</name>
</gene>
<proteinExistence type="predicted"/>
<reference evidence="1" key="1">
    <citation type="journal article" date="2018" name="Nat. Genet.">
        <title>Extensive intraspecific gene order and gene structural variations between Mo17 and other maize genomes.</title>
        <authorList>
            <person name="Sun S."/>
            <person name="Zhou Y."/>
            <person name="Chen J."/>
            <person name="Shi J."/>
            <person name="Zhao H."/>
            <person name="Zhao H."/>
            <person name="Song W."/>
            <person name="Zhang M."/>
            <person name="Cui Y."/>
            <person name="Dong X."/>
            <person name="Liu H."/>
            <person name="Ma X."/>
            <person name="Jiao Y."/>
            <person name="Wang B."/>
            <person name="Wei X."/>
            <person name="Stein J.C."/>
            <person name="Glaubitz J.C."/>
            <person name="Lu F."/>
            <person name="Yu G."/>
            <person name="Liang C."/>
            <person name="Fengler K."/>
            <person name="Li B."/>
            <person name="Rafalski A."/>
            <person name="Schnable P.S."/>
            <person name="Ware D.H."/>
            <person name="Buckler E.S."/>
            <person name="Lai J."/>
        </authorList>
    </citation>
    <scope>NUCLEOTIDE SEQUENCE [LARGE SCALE GENOMIC DNA]</scope>
    <source>
        <tissue evidence="1">Seedling</tissue>
    </source>
</reference>
<comment type="caution">
    <text evidence="1">The sequence shown here is derived from an EMBL/GenBank/DDBJ whole genome shotgun (WGS) entry which is preliminary data.</text>
</comment>
<evidence type="ECO:0008006" key="2">
    <source>
        <dbReference type="Google" id="ProtNLM"/>
    </source>
</evidence>
<name>A0A3L6FZ48_MAIZE</name>